<feature type="region of interest" description="Disordered" evidence="1">
    <location>
        <begin position="104"/>
        <end position="148"/>
    </location>
</feature>
<proteinExistence type="predicted"/>
<accession>W6MXA0</accession>
<feature type="compositionally biased region" description="Acidic residues" evidence="1">
    <location>
        <begin position="324"/>
        <end position="342"/>
    </location>
</feature>
<dbReference type="EMBL" id="HG793129">
    <property type="protein sequence ID" value="CDK28525.1"/>
    <property type="molecule type" value="Genomic_DNA"/>
</dbReference>
<feature type="compositionally biased region" description="Basic and acidic residues" evidence="1">
    <location>
        <begin position="235"/>
        <end position="251"/>
    </location>
</feature>
<organism evidence="2 3">
    <name type="scientific">Kuraishia capsulata CBS 1993</name>
    <dbReference type="NCBI Taxonomy" id="1382522"/>
    <lineage>
        <taxon>Eukaryota</taxon>
        <taxon>Fungi</taxon>
        <taxon>Dikarya</taxon>
        <taxon>Ascomycota</taxon>
        <taxon>Saccharomycotina</taxon>
        <taxon>Pichiomycetes</taxon>
        <taxon>Pichiales</taxon>
        <taxon>Pichiaceae</taxon>
        <taxon>Kuraishia</taxon>
    </lineage>
</organism>
<feature type="compositionally biased region" description="Basic and acidic residues" evidence="1">
    <location>
        <begin position="357"/>
        <end position="372"/>
    </location>
</feature>
<dbReference type="HOGENOM" id="CLU_567484_0_0_1"/>
<feature type="region of interest" description="Disordered" evidence="1">
    <location>
        <begin position="162"/>
        <end position="184"/>
    </location>
</feature>
<feature type="compositionally biased region" description="Low complexity" evidence="1">
    <location>
        <begin position="375"/>
        <end position="393"/>
    </location>
</feature>
<dbReference type="Proteomes" id="UP000019384">
    <property type="component" value="Unassembled WGS sequence"/>
</dbReference>
<name>W6MXA0_9ASCO</name>
<evidence type="ECO:0000256" key="1">
    <source>
        <dbReference type="SAM" id="MobiDB-lite"/>
    </source>
</evidence>
<feature type="compositionally biased region" description="Basic and acidic residues" evidence="1">
    <location>
        <begin position="310"/>
        <end position="323"/>
    </location>
</feature>
<feature type="region of interest" description="Disordered" evidence="1">
    <location>
        <begin position="210"/>
        <end position="397"/>
    </location>
</feature>
<dbReference type="GeneID" id="34521903"/>
<dbReference type="AlphaFoldDB" id="W6MXA0"/>
<reference evidence="2" key="1">
    <citation type="submission" date="2013-12" db="EMBL/GenBank/DDBJ databases">
        <authorList>
            <person name="Genoscope - CEA"/>
        </authorList>
    </citation>
    <scope>NUCLEOTIDE SEQUENCE</scope>
    <source>
        <strain evidence="2">CBS 1993</strain>
    </source>
</reference>
<keyword evidence="3" id="KW-1185">Reference proteome</keyword>
<dbReference type="RefSeq" id="XP_022460515.1">
    <property type="nucleotide sequence ID" value="XM_022601250.1"/>
</dbReference>
<evidence type="ECO:0000313" key="3">
    <source>
        <dbReference type="Proteomes" id="UP000019384"/>
    </source>
</evidence>
<protein>
    <submittedName>
        <fullName evidence="2">Uncharacterized protein</fullName>
    </submittedName>
</protein>
<evidence type="ECO:0000313" key="2">
    <source>
        <dbReference type="EMBL" id="CDK28525.1"/>
    </source>
</evidence>
<feature type="compositionally biased region" description="Basic and acidic residues" evidence="1">
    <location>
        <begin position="267"/>
        <end position="277"/>
    </location>
</feature>
<gene>
    <name evidence="2" type="ORF">KUCA_T00004508001</name>
</gene>
<reference evidence="2" key="2">
    <citation type="submission" date="2014-02" db="EMBL/GenBank/DDBJ databases">
        <title>Complete DNA sequence of /Kuraishia capsulata/ illustrates novel genomic features among budding yeasts (/Saccharomycotina/).</title>
        <authorList>
            <person name="Morales L."/>
            <person name="Noel B."/>
            <person name="Porcel B."/>
            <person name="Marcet-Houben M."/>
            <person name="Hullo M-F."/>
            <person name="Sacerdot C."/>
            <person name="Tekaia F."/>
            <person name="Leh-Louis V."/>
            <person name="Despons L."/>
            <person name="Khanna V."/>
            <person name="Aury J-M."/>
            <person name="Barbe V."/>
            <person name="Couloux A."/>
            <person name="Labadie K."/>
            <person name="Pelletier E."/>
            <person name="Souciet J-L."/>
            <person name="Boekhout T."/>
            <person name="Gabaldon T."/>
            <person name="Wincker P."/>
            <person name="Dujon B."/>
        </authorList>
    </citation>
    <scope>NUCLEOTIDE SEQUENCE</scope>
    <source>
        <strain evidence="2">CBS 1993</strain>
    </source>
</reference>
<sequence length="481" mass="54041">MYFSVNQSRLLSSIFNSVFIDMPPKKEKFQISPFKNHTPAFVRAKRDELNILRETPIRKMSSTLRARKLEQEQKTHEHDGGLWHSDLLRKQTGNVTSVPLKEDEAAPLHKGTPLVRKRNREVMVSGDDDSDYDNSHAEDGYDGYLSSIEGSPLRKIEISLRRSSPREGPTSSHNSSPAVRPLPGGRLYEMLETPVRPRSDSLGAKFLQRAPSLKPDDGEESFSDGDGTHFWTTDSNEKDSPERTEEPRKDEELVEGLPDTSPGQLERLTKETFERVESGSGSGRFWGSSPVFEKRFEFGDNSEETAVGVEEEKLEPVVERVVESEAEPVAEPESAVEEEPEPVADSIAKQEPVQARLESESDSKSDSEHVQEQKSVSAQASESIQESSPIQSVRQDAQIPVEPAQTPIQAAQLSEWDKSKWSKLINYVTTYQIPKDPHGLSLIDAELVHREFQCSVSDLSIRVGCVVGLIQQRQRKKRRLV</sequence>